<reference evidence="8 9" key="1">
    <citation type="submission" date="2011-05" db="EMBL/GenBank/DDBJ databases">
        <title>Whole genome shotgun sequence of Gordonia alkanivorans NBRC 16433.</title>
        <authorList>
            <person name="Hosoyama A."/>
            <person name="Nakamura S."/>
            <person name="Takarada H."/>
            <person name="Tsuchikane K."/>
            <person name="Yamazaki S."/>
            <person name="Fujita N."/>
        </authorList>
    </citation>
    <scope>NUCLEOTIDE SEQUENCE [LARGE SCALE GENOMIC DNA]</scope>
    <source>
        <strain evidence="8 9">NBRC 16433</strain>
    </source>
</reference>
<dbReference type="InterPro" id="IPR016163">
    <property type="entry name" value="Ald_DH_C"/>
</dbReference>
<dbReference type="Proteomes" id="UP000003558">
    <property type="component" value="Unassembled WGS sequence"/>
</dbReference>
<evidence type="ECO:0000256" key="3">
    <source>
        <dbReference type="ARBA" id="ARBA00024226"/>
    </source>
</evidence>
<proteinExistence type="inferred from homology"/>
<organism evidence="8 9">
    <name type="scientific">Gordonia alkanivorans NBRC 16433</name>
    <dbReference type="NCBI Taxonomy" id="1027371"/>
    <lineage>
        <taxon>Bacteria</taxon>
        <taxon>Bacillati</taxon>
        <taxon>Actinomycetota</taxon>
        <taxon>Actinomycetes</taxon>
        <taxon>Mycobacteriales</taxon>
        <taxon>Gordoniaceae</taxon>
        <taxon>Gordonia</taxon>
    </lineage>
</organism>
<evidence type="ECO:0000256" key="4">
    <source>
        <dbReference type="ARBA" id="ARBA00049194"/>
    </source>
</evidence>
<dbReference type="InterPro" id="IPR029510">
    <property type="entry name" value="Ald_DH_CS_GLU"/>
</dbReference>
<feature type="active site" evidence="5">
    <location>
        <position position="248"/>
    </location>
</feature>
<dbReference type="Gene3D" id="3.40.605.10">
    <property type="entry name" value="Aldehyde Dehydrogenase, Chain A, domain 1"/>
    <property type="match status" value="1"/>
</dbReference>
<dbReference type="Gene3D" id="3.40.309.10">
    <property type="entry name" value="Aldehyde Dehydrogenase, Chain A, domain 2"/>
    <property type="match status" value="1"/>
</dbReference>
<dbReference type="PANTHER" id="PTHR42804:SF1">
    <property type="entry name" value="ALDEHYDE DEHYDROGENASE-RELATED"/>
    <property type="match status" value="1"/>
</dbReference>
<comment type="similarity">
    <text evidence="1 6">Belongs to the aldehyde dehydrogenase family.</text>
</comment>
<dbReference type="RefSeq" id="WP_006357533.1">
    <property type="nucleotide sequence ID" value="NZ_BACI01000029.1"/>
</dbReference>
<dbReference type="EC" id="1.2.1.3" evidence="3"/>
<keyword evidence="2 6" id="KW-0560">Oxidoreductase</keyword>
<evidence type="ECO:0000256" key="5">
    <source>
        <dbReference type="PROSITE-ProRule" id="PRU10007"/>
    </source>
</evidence>
<dbReference type="eggNOG" id="COG1012">
    <property type="taxonomic scope" value="Bacteria"/>
</dbReference>
<evidence type="ECO:0000313" key="8">
    <source>
        <dbReference type="EMBL" id="GAA11365.1"/>
    </source>
</evidence>
<dbReference type="PROSITE" id="PS00070">
    <property type="entry name" value="ALDEHYDE_DEHYDR_CYS"/>
    <property type="match status" value="1"/>
</dbReference>
<dbReference type="InterPro" id="IPR015590">
    <property type="entry name" value="Aldehyde_DH_dom"/>
</dbReference>
<comment type="catalytic activity">
    <reaction evidence="4">
        <text>an aldehyde + NAD(+) + H2O = a carboxylate + NADH + 2 H(+)</text>
        <dbReference type="Rhea" id="RHEA:16185"/>
        <dbReference type="ChEBI" id="CHEBI:15377"/>
        <dbReference type="ChEBI" id="CHEBI:15378"/>
        <dbReference type="ChEBI" id="CHEBI:17478"/>
        <dbReference type="ChEBI" id="CHEBI:29067"/>
        <dbReference type="ChEBI" id="CHEBI:57540"/>
        <dbReference type="ChEBI" id="CHEBI:57945"/>
        <dbReference type="EC" id="1.2.1.3"/>
    </reaction>
</comment>
<dbReference type="AlphaFoldDB" id="F9VRX6"/>
<evidence type="ECO:0000256" key="6">
    <source>
        <dbReference type="RuleBase" id="RU003345"/>
    </source>
</evidence>
<dbReference type="STRING" id="1027371.GOALK_029_00200"/>
<feature type="domain" description="Aldehyde dehydrogenase" evidence="7">
    <location>
        <begin position="22"/>
        <end position="474"/>
    </location>
</feature>
<dbReference type="SUPFAM" id="SSF53720">
    <property type="entry name" value="ALDH-like"/>
    <property type="match status" value="1"/>
</dbReference>
<name>F9VRX6_9ACTN</name>
<dbReference type="Pfam" id="PF00171">
    <property type="entry name" value="Aldedh"/>
    <property type="match status" value="1"/>
</dbReference>
<dbReference type="PROSITE" id="PS00687">
    <property type="entry name" value="ALDEHYDE_DEHYDR_GLU"/>
    <property type="match status" value="1"/>
</dbReference>
<dbReference type="FunFam" id="3.40.605.10:FF:000007">
    <property type="entry name" value="NAD/NADP-dependent betaine aldehyde dehydrogenase"/>
    <property type="match status" value="1"/>
</dbReference>
<evidence type="ECO:0000256" key="2">
    <source>
        <dbReference type="ARBA" id="ARBA00023002"/>
    </source>
</evidence>
<dbReference type="PANTHER" id="PTHR42804">
    <property type="entry name" value="ALDEHYDE DEHYDROGENASE"/>
    <property type="match status" value="1"/>
</dbReference>
<dbReference type="InterPro" id="IPR016160">
    <property type="entry name" value="Ald_DH_CS_CYS"/>
</dbReference>
<dbReference type="EMBL" id="BACI01000029">
    <property type="protein sequence ID" value="GAA11365.1"/>
    <property type="molecule type" value="Genomic_DNA"/>
</dbReference>
<protein>
    <recommendedName>
        <fullName evidence="3">aldehyde dehydrogenase (NAD(+))</fullName>
        <ecNumber evidence="3">1.2.1.3</ecNumber>
    </recommendedName>
</protein>
<comment type="caution">
    <text evidence="8">The sequence shown here is derived from an EMBL/GenBank/DDBJ whole genome shotgun (WGS) entry which is preliminary data.</text>
</comment>
<accession>F9VRX6</accession>
<evidence type="ECO:0000259" key="7">
    <source>
        <dbReference type="Pfam" id="PF00171"/>
    </source>
</evidence>
<dbReference type="InterPro" id="IPR016162">
    <property type="entry name" value="Ald_DH_N"/>
</dbReference>
<gene>
    <name evidence="8" type="ORF">GOALK_029_00200</name>
</gene>
<sequence>MSTGTITGHFVDGEMIAGAVSDAIEVVNPSTGEVIGHAAEASSHVVDHAVRAASRAGRDWATTAVAERAEYLTKWGEKLAAEADALVDLTVDELGLPPAVARNTQVNRAIDSLKHLPEMAETILGQQREVGNSLVVREPAGVVAAITAWNFPLNMLVSKLASAVIMGNTVVVKPSEIKPLAAWRAVELLAELEFPRGVVNVVGGRGPTVGAALVDQTAVDVISFTGSRDVGKAIVAVSSRTLTRCVLELGGKNAAVILPSADLDEALPAVIASCFFNNGQVCGAQTRLVVERSRLAEVEERIASIVGAVVTGPARASGITLGPVVSAAQHRRVSEFIAYGEQSGLRVVAGGSGRPAGVPDAGFFVRPTVFSEVPPDHRLANEEIFGPVLVIQVCDGVEEMIELANATRYGLTASVWAGDVDEAIRVARRIQAGQVVVNGGPFNLHAPIGGFKESGIGREHGLEGLAELSEVKSIHRPLTQNTK</sequence>
<evidence type="ECO:0000256" key="1">
    <source>
        <dbReference type="ARBA" id="ARBA00009986"/>
    </source>
</evidence>
<dbReference type="GO" id="GO:0004029">
    <property type="term" value="F:aldehyde dehydrogenase (NAD+) activity"/>
    <property type="evidence" value="ECO:0007669"/>
    <property type="project" value="UniProtKB-EC"/>
</dbReference>
<dbReference type="InterPro" id="IPR016161">
    <property type="entry name" value="Ald_DH/histidinol_DH"/>
</dbReference>
<evidence type="ECO:0000313" key="9">
    <source>
        <dbReference type="Proteomes" id="UP000003558"/>
    </source>
</evidence>